<proteinExistence type="predicted"/>
<gene>
    <name evidence="1" type="ORF">LOK49_LG02G00949</name>
</gene>
<dbReference type="EMBL" id="CM045760">
    <property type="protein sequence ID" value="KAI8024972.1"/>
    <property type="molecule type" value="Genomic_DNA"/>
</dbReference>
<dbReference type="Proteomes" id="UP001060215">
    <property type="component" value="Chromosome 3"/>
</dbReference>
<comment type="caution">
    <text evidence="1">The sequence shown here is derived from an EMBL/GenBank/DDBJ whole genome shotgun (WGS) entry which is preliminary data.</text>
</comment>
<name>A0ACC0IJA5_9ERIC</name>
<reference evidence="1 2" key="1">
    <citation type="journal article" date="2022" name="Plant J.">
        <title>Chromosome-level genome of Camellia lanceoleosa provides a valuable resource for understanding genome evolution and self-incompatibility.</title>
        <authorList>
            <person name="Gong W."/>
            <person name="Xiao S."/>
            <person name="Wang L."/>
            <person name="Liao Z."/>
            <person name="Chang Y."/>
            <person name="Mo W."/>
            <person name="Hu G."/>
            <person name="Li W."/>
            <person name="Zhao G."/>
            <person name="Zhu H."/>
            <person name="Hu X."/>
            <person name="Ji K."/>
            <person name="Xiang X."/>
            <person name="Song Q."/>
            <person name="Yuan D."/>
            <person name="Jin S."/>
            <person name="Zhang L."/>
        </authorList>
    </citation>
    <scope>NUCLEOTIDE SEQUENCE [LARGE SCALE GENOMIC DNA]</scope>
    <source>
        <strain evidence="1">SQ_2022a</strain>
    </source>
</reference>
<keyword evidence="2" id="KW-1185">Reference proteome</keyword>
<evidence type="ECO:0000313" key="2">
    <source>
        <dbReference type="Proteomes" id="UP001060215"/>
    </source>
</evidence>
<accession>A0ACC0IJA5</accession>
<protein>
    <submittedName>
        <fullName evidence="1">RING-H2 finger protein ATL60</fullName>
    </submittedName>
</protein>
<organism evidence="1 2">
    <name type="scientific">Camellia lanceoleosa</name>
    <dbReference type="NCBI Taxonomy" id="1840588"/>
    <lineage>
        <taxon>Eukaryota</taxon>
        <taxon>Viridiplantae</taxon>
        <taxon>Streptophyta</taxon>
        <taxon>Embryophyta</taxon>
        <taxon>Tracheophyta</taxon>
        <taxon>Spermatophyta</taxon>
        <taxon>Magnoliopsida</taxon>
        <taxon>eudicotyledons</taxon>
        <taxon>Gunneridae</taxon>
        <taxon>Pentapetalae</taxon>
        <taxon>asterids</taxon>
        <taxon>Ericales</taxon>
        <taxon>Theaceae</taxon>
        <taxon>Camellia</taxon>
    </lineage>
</organism>
<evidence type="ECO:0000313" key="1">
    <source>
        <dbReference type="EMBL" id="KAI8024972.1"/>
    </source>
</evidence>
<sequence>MENQLEELIPKFANSIITKANNNKIFTTILFFSLYTIYNHFRRRCHHHHLPVFTFKPNPLNNDTPDCAVCLYDFTAGDTFRKLPKCNHCFHVDCIDAWFKSHSTCPLCRTQVLHLPSRHRHGGVVLSHFLSFSWNFLGKMENYVNDELTAAFVENLRHFS</sequence>